<organism evidence="2 3">
    <name type="scientific">Ceratodon purpureus</name>
    <name type="common">Fire moss</name>
    <name type="synonym">Dicranum purpureum</name>
    <dbReference type="NCBI Taxonomy" id="3225"/>
    <lineage>
        <taxon>Eukaryota</taxon>
        <taxon>Viridiplantae</taxon>
        <taxon>Streptophyta</taxon>
        <taxon>Embryophyta</taxon>
        <taxon>Bryophyta</taxon>
        <taxon>Bryophytina</taxon>
        <taxon>Bryopsida</taxon>
        <taxon>Dicranidae</taxon>
        <taxon>Pseudoditrichales</taxon>
        <taxon>Ditrichaceae</taxon>
        <taxon>Ceratodon</taxon>
    </lineage>
</organism>
<evidence type="ECO:0000256" key="1">
    <source>
        <dbReference type="SAM" id="MobiDB-lite"/>
    </source>
</evidence>
<keyword evidence="3" id="KW-1185">Reference proteome</keyword>
<dbReference type="AlphaFoldDB" id="A0A8T0HUG5"/>
<gene>
    <name evidence="2" type="ORF">KC19_VG281900</name>
</gene>
<evidence type="ECO:0000313" key="3">
    <source>
        <dbReference type="Proteomes" id="UP000822688"/>
    </source>
</evidence>
<dbReference type="Proteomes" id="UP000822688">
    <property type="component" value="Chromosome V"/>
</dbReference>
<name>A0A8T0HUG5_CERPU</name>
<sequence length="345" mass="38285">MKKPTNLHICSPLDPSFGSGTELPIAHSQNQPQLFNRDRSTSITSNRRQSSLIFNRRTSSQLETPSFTNAASIRRNHLPTAAAVLNHQFDRSSTQPHACTARPSSKHCQQQTPRALLSTGHQCRITVSTKNPPPSLVSPAAPDLAPELPRLSTNSAVKPFPRICRPAESRIHRKLWQPTPSYRETKTRISQMQLQPTTATPTLLPTAATSNNGIQTKNKKTNQPLLSTLGFRSCSNRRQNTATCNLLDRSSLTTHHRTRRRITNRPPSHCRISSKRAPATEVQHAPHTNSPSCCYCLVDSSVSLHAASGLQQTALTKFQPAKNKRRTKPALAPEFRTTSLQLFLQ</sequence>
<protein>
    <submittedName>
        <fullName evidence="2">Uncharacterized protein</fullName>
    </submittedName>
</protein>
<accession>A0A8T0HUG5</accession>
<proteinExistence type="predicted"/>
<comment type="caution">
    <text evidence="2">The sequence shown here is derived from an EMBL/GenBank/DDBJ whole genome shotgun (WGS) entry which is preliminary data.</text>
</comment>
<dbReference type="EMBL" id="CM026426">
    <property type="protein sequence ID" value="KAG0574670.1"/>
    <property type="molecule type" value="Genomic_DNA"/>
</dbReference>
<feature type="region of interest" description="Disordered" evidence="1">
    <location>
        <begin position="255"/>
        <end position="288"/>
    </location>
</feature>
<reference evidence="2" key="1">
    <citation type="submission" date="2020-06" db="EMBL/GenBank/DDBJ databases">
        <title>WGS assembly of Ceratodon purpureus strain R40.</title>
        <authorList>
            <person name="Carey S.B."/>
            <person name="Jenkins J."/>
            <person name="Shu S."/>
            <person name="Lovell J.T."/>
            <person name="Sreedasyam A."/>
            <person name="Maumus F."/>
            <person name="Tiley G.P."/>
            <person name="Fernandez-Pozo N."/>
            <person name="Barry K."/>
            <person name="Chen C."/>
            <person name="Wang M."/>
            <person name="Lipzen A."/>
            <person name="Daum C."/>
            <person name="Saski C.A."/>
            <person name="Payton A.C."/>
            <person name="Mcbreen J.C."/>
            <person name="Conrad R.E."/>
            <person name="Kollar L.M."/>
            <person name="Olsson S."/>
            <person name="Huttunen S."/>
            <person name="Landis J.B."/>
            <person name="Wickett N.J."/>
            <person name="Johnson M.G."/>
            <person name="Rensing S.A."/>
            <person name="Grimwood J."/>
            <person name="Schmutz J."/>
            <person name="Mcdaniel S.F."/>
        </authorList>
    </citation>
    <scope>NUCLEOTIDE SEQUENCE</scope>
    <source>
        <strain evidence="2">R40</strain>
    </source>
</reference>
<evidence type="ECO:0000313" key="2">
    <source>
        <dbReference type="EMBL" id="KAG0574670.1"/>
    </source>
</evidence>